<dbReference type="InterPro" id="IPR006680">
    <property type="entry name" value="Amidohydro-rel"/>
</dbReference>
<dbReference type="Gene3D" id="3.20.20.140">
    <property type="entry name" value="Metal-dependent hydrolases"/>
    <property type="match status" value="1"/>
</dbReference>
<dbReference type="Pfam" id="PF13382">
    <property type="entry name" value="Adenine_deam_C"/>
    <property type="match status" value="1"/>
</dbReference>
<dbReference type="RefSeq" id="WP_091572943.1">
    <property type="nucleotide sequence ID" value="NZ_FMZA01000025.1"/>
</dbReference>
<organism evidence="7 8">
    <name type="scientific">Melghirimyces thermohalophilus</name>
    <dbReference type="NCBI Taxonomy" id="1236220"/>
    <lineage>
        <taxon>Bacteria</taxon>
        <taxon>Bacillati</taxon>
        <taxon>Bacillota</taxon>
        <taxon>Bacilli</taxon>
        <taxon>Bacillales</taxon>
        <taxon>Thermoactinomycetaceae</taxon>
        <taxon>Melghirimyces</taxon>
    </lineage>
</organism>
<dbReference type="PANTHER" id="PTHR11113">
    <property type="entry name" value="N-ACETYLGLUCOSAMINE-6-PHOSPHATE DEACETYLASE"/>
    <property type="match status" value="1"/>
</dbReference>
<evidence type="ECO:0000259" key="6">
    <source>
        <dbReference type="Pfam" id="PF13382"/>
    </source>
</evidence>
<dbReference type="InterPro" id="IPR026912">
    <property type="entry name" value="Adenine_deam_C"/>
</dbReference>
<evidence type="ECO:0000313" key="8">
    <source>
        <dbReference type="Proteomes" id="UP000199387"/>
    </source>
</evidence>
<feature type="domain" description="Adenine deaminase C-terminal" evidence="6">
    <location>
        <begin position="420"/>
        <end position="584"/>
    </location>
</feature>
<dbReference type="Pfam" id="PF01979">
    <property type="entry name" value="Amidohydro_1"/>
    <property type="match status" value="1"/>
</dbReference>
<evidence type="ECO:0000256" key="2">
    <source>
        <dbReference type="ARBA" id="ARBA00012782"/>
    </source>
</evidence>
<reference evidence="7 8" key="1">
    <citation type="submission" date="2016-10" db="EMBL/GenBank/DDBJ databases">
        <authorList>
            <person name="de Groot N.N."/>
        </authorList>
    </citation>
    <scope>NUCLEOTIDE SEQUENCE [LARGE SCALE GENOMIC DNA]</scope>
    <source>
        <strain evidence="7 8">DSM 45514</strain>
    </source>
</reference>
<dbReference type="InterPro" id="IPR032466">
    <property type="entry name" value="Metal_Hydrolase"/>
</dbReference>
<keyword evidence="3" id="KW-0378">Hydrolase</keyword>
<sequence length="594" mass="65666">MNRQVLSYQATRYELIEVAKGKKPADLFVRGGRVVNVYSGEILPAHIAVCKDRIAYVGESEAAIGEDTIIVDAENRWVAPGFIEPHAHPWVVYNPISLTEKVLPLGTTTIVHDNLFFYLHLGAEGFQKMVEDLRGMPGLHLWLARLVSQADYTGEREEFSSESVRKLLDLPDVIGTAEVTRWPLLYDADPFLLETVEYAKSIGKISDGHTSGCSYERLNSIVASGISGCHEAISVQEVKDRLRLGLWTTLRNSSLRPDLPEIVKAVTEHGLPTHRMLMTTDGPHPGFIEKQGFVDGLLRVAVESGIPPVQAIQMVTLNAAQYLGLDEHLGGIAPGRRADLVLLPDLTTFRPDQVVAGGQIVAEKVRLTASMPKVDFLSYPQKKPLVLDDATLLNPDRYRYPVDDRQESVTVPVIQFKIAVITKRRDVSLPVRNGYADISDHPGLIYGALIDRDGQWISHGILDNFLDEVDGMASTYNTTTNLLVLGRDPVAMGKAASRVRDMGGGIVLMEQGEPILEIPLPFTGMMTTSPFFETAAQIHRSLFQAVRERGYRFQDILYSLLFLTCDSLPGPRITPNGLFDVKSKTVLLPSVHAE</sequence>
<dbReference type="OrthoDB" id="9775607at2"/>
<evidence type="ECO:0000256" key="3">
    <source>
        <dbReference type="ARBA" id="ARBA00022801"/>
    </source>
</evidence>
<dbReference type="STRING" id="1236220.SAMN04488112_12542"/>
<dbReference type="EC" id="3.5.4.2" evidence="2"/>
<dbReference type="GO" id="GO:0000034">
    <property type="term" value="F:adenine deaminase activity"/>
    <property type="evidence" value="ECO:0007669"/>
    <property type="project" value="UniProtKB-EC"/>
</dbReference>
<accession>A0A1G6R2Z6</accession>
<comment type="similarity">
    <text evidence="1">Belongs to the metallo-dependent hydrolases superfamily. Adenine deaminase family.</text>
</comment>
<proteinExistence type="inferred from homology"/>
<feature type="domain" description="Amidohydrolase-related" evidence="5">
    <location>
        <begin position="78"/>
        <end position="361"/>
    </location>
</feature>
<dbReference type="InterPro" id="IPR011059">
    <property type="entry name" value="Metal-dep_hydrolase_composite"/>
</dbReference>
<evidence type="ECO:0000256" key="1">
    <source>
        <dbReference type="ARBA" id="ARBA00006773"/>
    </source>
</evidence>
<dbReference type="EMBL" id="FMZA01000025">
    <property type="protein sequence ID" value="SDC98624.1"/>
    <property type="molecule type" value="Genomic_DNA"/>
</dbReference>
<gene>
    <name evidence="7" type="ORF">SAMN04488112_12542</name>
</gene>
<evidence type="ECO:0000256" key="4">
    <source>
        <dbReference type="ARBA" id="ARBA00047720"/>
    </source>
</evidence>
<evidence type="ECO:0000259" key="5">
    <source>
        <dbReference type="Pfam" id="PF01979"/>
    </source>
</evidence>
<comment type="catalytic activity">
    <reaction evidence="4">
        <text>adenine + H2O + H(+) = hypoxanthine + NH4(+)</text>
        <dbReference type="Rhea" id="RHEA:23688"/>
        <dbReference type="ChEBI" id="CHEBI:15377"/>
        <dbReference type="ChEBI" id="CHEBI:15378"/>
        <dbReference type="ChEBI" id="CHEBI:16708"/>
        <dbReference type="ChEBI" id="CHEBI:17368"/>
        <dbReference type="ChEBI" id="CHEBI:28938"/>
        <dbReference type="EC" id="3.5.4.2"/>
    </reaction>
</comment>
<keyword evidence="8" id="KW-1185">Reference proteome</keyword>
<dbReference type="Gene3D" id="2.30.40.10">
    <property type="entry name" value="Urease, subunit C, domain 1"/>
    <property type="match status" value="1"/>
</dbReference>
<protein>
    <recommendedName>
        <fullName evidence="2">adenine deaminase</fullName>
        <ecNumber evidence="2">3.5.4.2</ecNumber>
    </recommendedName>
</protein>
<dbReference type="AlphaFoldDB" id="A0A1G6R2Z6"/>
<name>A0A1G6R2Z6_9BACL</name>
<evidence type="ECO:0000313" key="7">
    <source>
        <dbReference type="EMBL" id="SDC98624.1"/>
    </source>
</evidence>
<dbReference type="SUPFAM" id="SSF51556">
    <property type="entry name" value="Metallo-dependent hydrolases"/>
    <property type="match status" value="1"/>
</dbReference>
<dbReference type="Proteomes" id="UP000199387">
    <property type="component" value="Unassembled WGS sequence"/>
</dbReference>
<dbReference type="SUPFAM" id="SSF51338">
    <property type="entry name" value="Composite domain of metallo-dependent hydrolases"/>
    <property type="match status" value="1"/>
</dbReference>
<dbReference type="PANTHER" id="PTHR11113:SF6">
    <property type="entry name" value="ADENINE DEAMINASE YERA-RELATED"/>
    <property type="match status" value="1"/>
</dbReference>